<sequence length="192" mass="20699">MNRALIIVDMQPTFCEEGELPVQGGNLIAARIAAFARAQSPRYRAVITTQDWHIDPGRHFSDAPDFIDTWPAHGVAGSPNAKLHPLIDALPIDARLRKGAFEAAYSGFEARDREGRALETLLRRGGIECLDVVGLAESHCVLHTALDAVRNGWPVRVLTDLTAPVSPALGEAARARMADAGVVLLTSAQAFE</sequence>
<comment type="similarity">
    <text evidence="1">Belongs to the isochorismatase family.</text>
</comment>
<evidence type="ECO:0000313" key="9">
    <source>
        <dbReference type="Proteomes" id="UP000503297"/>
    </source>
</evidence>
<evidence type="ECO:0000256" key="2">
    <source>
        <dbReference type="ARBA" id="ARBA00022642"/>
    </source>
</evidence>
<dbReference type="InterPro" id="IPR000868">
    <property type="entry name" value="Isochorismatase-like_dom"/>
</dbReference>
<reference evidence="9" key="1">
    <citation type="submission" date="2020-05" db="EMBL/GenBank/DDBJ databases">
        <title>Novel species in genus Nocardioides.</title>
        <authorList>
            <person name="Zhang G."/>
        </authorList>
    </citation>
    <scope>NUCLEOTIDE SEQUENCE [LARGE SCALE GENOMIC DNA]</scope>
    <source>
        <strain evidence="9">zg-1050</strain>
    </source>
</reference>
<name>A0A6M8J3F9_9ACTN</name>
<proteinExistence type="inferred from homology"/>
<keyword evidence="4" id="KW-0378">Hydrolase</keyword>
<evidence type="ECO:0000313" key="8">
    <source>
        <dbReference type="EMBL" id="QKF07133.1"/>
    </source>
</evidence>
<dbReference type="EMBL" id="CP053716">
    <property type="protein sequence ID" value="QKF07133.1"/>
    <property type="molecule type" value="Genomic_DNA"/>
</dbReference>
<evidence type="ECO:0000256" key="7">
    <source>
        <dbReference type="ARBA" id="ARBA00043224"/>
    </source>
</evidence>
<dbReference type="Pfam" id="PF00857">
    <property type="entry name" value="Isochorismatase"/>
    <property type="match status" value="1"/>
</dbReference>
<dbReference type="Gene3D" id="3.40.50.850">
    <property type="entry name" value="Isochorismatase-like"/>
    <property type="match status" value="1"/>
</dbReference>
<evidence type="ECO:0000256" key="3">
    <source>
        <dbReference type="ARBA" id="ARBA00022723"/>
    </source>
</evidence>
<dbReference type="AlphaFoldDB" id="A0A6M8J3F9"/>
<dbReference type="InterPro" id="IPR036380">
    <property type="entry name" value="Isochorismatase-like_sf"/>
</dbReference>
<evidence type="ECO:0000256" key="5">
    <source>
        <dbReference type="ARBA" id="ARBA00037900"/>
    </source>
</evidence>
<evidence type="ECO:0000256" key="4">
    <source>
        <dbReference type="ARBA" id="ARBA00022801"/>
    </source>
</evidence>
<organism evidence="8 9">
    <name type="scientific">Berryella wangjianweii</name>
    <dbReference type="NCBI Taxonomy" id="2734634"/>
    <lineage>
        <taxon>Bacteria</taxon>
        <taxon>Bacillati</taxon>
        <taxon>Actinomycetota</taxon>
        <taxon>Coriobacteriia</taxon>
        <taxon>Eggerthellales</taxon>
        <taxon>Eggerthellaceae</taxon>
        <taxon>Berryella</taxon>
    </lineage>
</organism>
<dbReference type="PANTHER" id="PTHR11080:SF2">
    <property type="entry name" value="LD05707P"/>
    <property type="match status" value="1"/>
</dbReference>
<dbReference type="InterPro" id="IPR052347">
    <property type="entry name" value="Isochorismatase_Nicotinamidase"/>
</dbReference>
<dbReference type="GO" id="GO:0008936">
    <property type="term" value="F:nicotinamidase activity"/>
    <property type="evidence" value="ECO:0007669"/>
    <property type="project" value="UniProtKB-EC"/>
</dbReference>
<keyword evidence="3" id="KW-0479">Metal-binding</keyword>
<dbReference type="KEGG" id="bwa:HLV38_02595"/>
<evidence type="ECO:0000256" key="1">
    <source>
        <dbReference type="ARBA" id="ARBA00006336"/>
    </source>
</evidence>
<keyword evidence="2" id="KW-0662">Pyridine nucleotide biosynthesis</keyword>
<protein>
    <recommendedName>
        <fullName evidence="6">nicotinamidase</fullName>
        <ecNumber evidence="6">3.5.1.19</ecNumber>
    </recommendedName>
    <alternativeName>
        <fullName evidence="7">Nicotinamide deamidase</fullName>
    </alternativeName>
</protein>
<dbReference type="RefSeq" id="WP_172163026.1">
    <property type="nucleotide sequence ID" value="NZ_CP053716.1"/>
</dbReference>
<dbReference type="SUPFAM" id="SSF52499">
    <property type="entry name" value="Isochorismatase-like hydrolases"/>
    <property type="match status" value="1"/>
</dbReference>
<dbReference type="GO" id="GO:0046872">
    <property type="term" value="F:metal ion binding"/>
    <property type="evidence" value="ECO:0007669"/>
    <property type="project" value="UniProtKB-KW"/>
</dbReference>
<comment type="pathway">
    <text evidence="5">Cofactor biosynthesis; nicotinate biosynthesis; nicotinate from nicotinamide: step 1/1.</text>
</comment>
<evidence type="ECO:0000256" key="6">
    <source>
        <dbReference type="ARBA" id="ARBA00039017"/>
    </source>
</evidence>
<dbReference type="EC" id="3.5.1.19" evidence="6"/>
<dbReference type="PANTHER" id="PTHR11080">
    <property type="entry name" value="PYRAZINAMIDASE/NICOTINAMIDASE"/>
    <property type="match status" value="1"/>
</dbReference>
<gene>
    <name evidence="8" type="ORF">HLV38_02595</name>
</gene>
<dbReference type="Proteomes" id="UP000503297">
    <property type="component" value="Chromosome"/>
</dbReference>
<accession>A0A6M8J3F9</accession>
<keyword evidence="9" id="KW-1185">Reference proteome</keyword>
<dbReference type="GO" id="GO:0019363">
    <property type="term" value="P:pyridine nucleotide biosynthetic process"/>
    <property type="evidence" value="ECO:0007669"/>
    <property type="project" value="UniProtKB-KW"/>
</dbReference>